<dbReference type="InterPro" id="IPR001207">
    <property type="entry name" value="Transposase_mutator"/>
</dbReference>
<accession>A0A2I1JUV9</accession>
<dbReference type="Proteomes" id="UP000234384">
    <property type="component" value="Unassembled WGS sequence"/>
</dbReference>
<evidence type="ECO:0000313" key="8">
    <source>
        <dbReference type="Proteomes" id="UP000234384"/>
    </source>
</evidence>
<evidence type="ECO:0000256" key="5">
    <source>
        <dbReference type="ARBA" id="ARBA00023172"/>
    </source>
</evidence>
<keyword evidence="4 6" id="KW-0238">DNA-binding</keyword>
<evidence type="ECO:0000256" key="6">
    <source>
        <dbReference type="RuleBase" id="RU365089"/>
    </source>
</evidence>
<comment type="similarity">
    <text evidence="2 6">Belongs to the transposase mutator family.</text>
</comment>
<dbReference type="OrthoDB" id="9779930at2"/>
<protein>
    <recommendedName>
        <fullName evidence="6">Mutator family transposase</fullName>
    </recommendedName>
</protein>
<evidence type="ECO:0000256" key="1">
    <source>
        <dbReference type="ARBA" id="ARBA00002190"/>
    </source>
</evidence>
<dbReference type="PANTHER" id="PTHR33217:SF8">
    <property type="entry name" value="MUTATOR FAMILY TRANSPOSASE"/>
    <property type="match status" value="1"/>
</dbReference>
<evidence type="ECO:0000313" key="7">
    <source>
        <dbReference type="EMBL" id="PKY87162.1"/>
    </source>
</evidence>
<comment type="caution">
    <text evidence="7">The sequence shown here is derived from an EMBL/GenBank/DDBJ whole genome shotgun (WGS) entry which is preliminary data.</text>
</comment>
<dbReference type="PANTHER" id="PTHR33217">
    <property type="entry name" value="TRANSPOSASE FOR INSERTION SEQUENCE ELEMENT IS1081"/>
    <property type="match status" value="1"/>
</dbReference>
<sequence>MENFNTKLMTALAKGESIHEIFRQALEDAVNLLLESERTVFLDYEKWDIRGYNSGNSRNGYYSRRLKTEYGTLELKIPRDRLGELEIQTVKALKESHSHLEQMIILMYQKGITTREISDLIEKMYGHYYSAATISNLSDSFKDELYAYRQEVIQADYVCLYCDATFIPVRRGTVSKEAVHTIVGIDSKGYKKILDFQVYPTESAIHYREMLQDLKRRGLQQVLLFVSDELTGLAEAVTHEFPQALHQSCWTHLLRQMGSKVRVSDRSEVLAALKQIPKASNIKEATQLLGEFCQQWESKYPKLVKQMRNKQNLFSFMHFPKVIWPSLYTNNLSESINKQLKRRTKTREQFPHDYSLEKTVYCYVSEYNTRFSQRIHKGFGQVTFELEALLAQKQSVKRSQMTLKKNETHVS</sequence>
<evidence type="ECO:0000256" key="2">
    <source>
        <dbReference type="ARBA" id="ARBA00010961"/>
    </source>
</evidence>
<proteinExistence type="inferred from homology"/>
<dbReference type="NCBIfam" id="NF033543">
    <property type="entry name" value="transpos_IS256"/>
    <property type="match status" value="1"/>
</dbReference>
<gene>
    <name evidence="7" type="ORF">CYJ57_07670</name>
</gene>
<reference evidence="7 8" key="1">
    <citation type="submission" date="2017-12" db="EMBL/GenBank/DDBJ databases">
        <title>Phylogenetic diversity of female urinary microbiome.</title>
        <authorList>
            <person name="Thomas-White K."/>
            <person name="Wolfe A.J."/>
        </authorList>
    </citation>
    <scope>NUCLEOTIDE SEQUENCE [LARGE SCALE GENOMIC DNA]</scope>
    <source>
        <strain evidence="7 8">UMB0898</strain>
    </source>
</reference>
<evidence type="ECO:0000256" key="4">
    <source>
        <dbReference type="ARBA" id="ARBA00023125"/>
    </source>
</evidence>
<name>A0A2I1JUV9_9LACT</name>
<comment type="function">
    <text evidence="1 6">Required for the transposition of the insertion element.</text>
</comment>
<dbReference type="AlphaFoldDB" id="A0A2I1JUV9"/>
<dbReference type="EMBL" id="PKHE01000037">
    <property type="protein sequence ID" value="PKY87162.1"/>
    <property type="molecule type" value="Genomic_DNA"/>
</dbReference>
<dbReference type="RefSeq" id="WP_101954781.1">
    <property type="nucleotide sequence ID" value="NZ_PKHE01000037.1"/>
</dbReference>
<keyword evidence="5 6" id="KW-0233">DNA recombination</keyword>
<dbReference type="GO" id="GO:0003677">
    <property type="term" value="F:DNA binding"/>
    <property type="evidence" value="ECO:0007669"/>
    <property type="project" value="UniProtKB-UniRule"/>
</dbReference>
<keyword evidence="6" id="KW-0814">Transposable element</keyword>
<organism evidence="7 8">
    <name type="scientific">Falseniella ignava</name>
    <dbReference type="NCBI Taxonomy" id="137730"/>
    <lineage>
        <taxon>Bacteria</taxon>
        <taxon>Bacillati</taxon>
        <taxon>Bacillota</taxon>
        <taxon>Bacilli</taxon>
        <taxon>Lactobacillales</taxon>
        <taxon>Aerococcaceae</taxon>
        <taxon>Falseniella</taxon>
    </lineage>
</organism>
<keyword evidence="3 6" id="KW-0815">Transposition</keyword>
<dbReference type="GO" id="GO:0006313">
    <property type="term" value="P:DNA transposition"/>
    <property type="evidence" value="ECO:0007669"/>
    <property type="project" value="UniProtKB-UniRule"/>
</dbReference>
<dbReference type="Pfam" id="PF00872">
    <property type="entry name" value="Transposase_mut"/>
    <property type="match status" value="1"/>
</dbReference>
<dbReference type="GO" id="GO:0004803">
    <property type="term" value="F:transposase activity"/>
    <property type="evidence" value="ECO:0007669"/>
    <property type="project" value="UniProtKB-UniRule"/>
</dbReference>
<evidence type="ECO:0000256" key="3">
    <source>
        <dbReference type="ARBA" id="ARBA00022578"/>
    </source>
</evidence>